<name>A0ABR1JCA9_9AGAR</name>
<accession>A0ABR1JCA9</accession>
<dbReference type="InterPro" id="IPR036236">
    <property type="entry name" value="Znf_C2H2_sf"/>
</dbReference>
<evidence type="ECO:0000313" key="4">
    <source>
        <dbReference type="Proteomes" id="UP001498398"/>
    </source>
</evidence>
<dbReference type="InterPro" id="IPR019447">
    <property type="entry name" value="DNA/RNA-bd_Kin17_WH-like_dom"/>
</dbReference>
<dbReference type="InterPro" id="IPR038254">
    <property type="entry name" value="KIN17_WH-like_sf"/>
</dbReference>
<reference evidence="3 4" key="1">
    <citation type="submission" date="2024-01" db="EMBL/GenBank/DDBJ databases">
        <title>A draft genome for the cacao thread blight pathogen Marasmiellus scandens.</title>
        <authorList>
            <person name="Baruah I.K."/>
            <person name="Leung J."/>
            <person name="Bukari Y."/>
            <person name="Amoako-Attah I."/>
            <person name="Meinhardt L.W."/>
            <person name="Bailey B.A."/>
            <person name="Cohen S.P."/>
        </authorList>
    </citation>
    <scope>NUCLEOTIDE SEQUENCE [LARGE SCALE GENOMIC DNA]</scope>
    <source>
        <strain evidence="3 4">GH-19</strain>
    </source>
</reference>
<keyword evidence="4" id="KW-1185">Reference proteome</keyword>
<comment type="caution">
    <text evidence="3">The sequence shown here is derived from an EMBL/GenBank/DDBJ whole genome shotgun (WGS) entry which is preliminary data.</text>
</comment>
<dbReference type="Proteomes" id="UP001498398">
    <property type="component" value="Unassembled WGS sequence"/>
</dbReference>
<dbReference type="PANTHER" id="PTHR12805">
    <property type="entry name" value="KIN17 KIN, ANTIGENIC DETERMINANT OF RECA PROTEIN HOMOLOG"/>
    <property type="match status" value="1"/>
</dbReference>
<evidence type="ECO:0000259" key="2">
    <source>
        <dbReference type="SMART" id="SM01253"/>
    </source>
</evidence>
<evidence type="ECO:0000256" key="1">
    <source>
        <dbReference type="SAM" id="MobiDB-lite"/>
    </source>
</evidence>
<dbReference type="SUPFAM" id="SSF57667">
    <property type="entry name" value="beta-beta-alpha zinc fingers"/>
    <property type="match status" value="1"/>
</dbReference>
<evidence type="ECO:0000313" key="3">
    <source>
        <dbReference type="EMBL" id="KAK7454498.1"/>
    </source>
</evidence>
<sequence length="305" mass="34085">MPRAEVGTPKFVANKMKSKGLQRLRWYCQVCEKQCRDENGFKCHAASESHLRQMLVVGENAGRHINNFSMEFQSTFVSLLSRRFGTKRVRANQVYQEYIADKHHLHMNSTRWVTLTEFVKHLGRSGICRVDETEKGWFIAWIDNSPKALAKQEASLKKERATTSDEQRERNLIAEQIERANAEAGPSHSSESPPAEEGLKRDEGEKVVLSFSAKPAASGPSESSTAAAESKPVGFKMNALKPAANPLKASNPLKKPNVFKTAASASTSSGDSESKKRPAPMSAAERLILEEQERKRRRMDRESLA</sequence>
<proteinExistence type="predicted"/>
<protein>
    <recommendedName>
        <fullName evidence="2">DNA/RNA-binding protein Kin17 WH-like domain-containing protein</fullName>
    </recommendedName>
</protein>
<gene>
    <name evidence="3" type="ORF">VKT23_011252</name>
</gene>
<dbReference type="InterPro" id="IPR037321">
    <property type="entry name" value="KIN17-like"/>
</dbReference>
<feature type="domain" description="DNA/RNA-binding protein Kin17 WH-like" evidence="2">
    <location>
        <begin position="52"/>
        <end position="178"/>
    </location>
</feature>
<dbReference type="PANTHER" id="PTHR12805:SF0">
    <property type="entry name" value="DNA_RNA-BINDING PROTEIN KIN17"/>
    <property type="match status" value="1"/>
</dbReference>
<dbReference type="EMBL" id="JBANRG010000024">
    <property type="protein sequence ID" value="KAK7454498.1"/>
    <property type="molecule type" value="Genomic_DNA"/>
</dbReference>
<feature type="compositionally biased region" description="Low complexity" evidence="1">
    <location>
        <begin position="182"/>
        <end position="196"/>
    </location>
</feature>
<dbReference type="InterPro" id="IPR056767">
    <property type="entry name" value="C2H2-Znf_KIN17"/>
</dbReference>
<dbReference type="Pfam" id="PF25095">
    <property type="entry name" value="C2H2-zf_KIN17"/>
    <property type="match status" value="1"/>
</dbReference>
<feature type="compositionally biased region" description="Basic and acidic residues" evidence="1">
    <location>
        <begin position="287"/>
        <end position="305"/>
    </location>
</feature>
<dbReference type="SMART" id="SM01253">
    <property type="entry name" value="Kin17_mid"/>
    <property type="match status" value="1"/>
</dbReference>
<feature type="region of interest" description="Disordered" evidence="1">
    <location>
        <begin position="244"/>
        <end position="305"/>
    </location>
</feature>
<feature type="region of interest" description="Disordered" evidence="1">
    <location>
        <begin position="179"/>
        <end position="203"/>
    </location>
</feature>
<dbReference type="Pfam" id="PF10357">
    <property type="entry name" value="WH_KIN17"/>
    <property type="match status" value="1"/>
</dbReference>
<dbReference type="Gene3D" id="1.10.10.2030">
    <property type="entry name" value="DNA/RNA-binding protein Kin17, conserved domain"/>
    <property type="match status" value="1"/>
</dbReference>
<organism evidence="3 4">
    <name type="scientific">Marasmiellus scandens</name>
    <dbReference type="NCBI Taxonomy" id="2682957"/>
    <lineage>
        <taxon>Eukaryota</taxon>
        <taxon>Fungi</taxon>
        <taxon>Dikarya</taxon>
        <taxon>Basidiomycota</taxon>
        <taxon>Agaricomycotina</taxon>
        <taxon>Agaricomycetes</taxon>
        <taxon>Agaricomycetidae</taxon>
        <taxon>Agaricales</taxon>
        <taxon>Marasmiineae</taxon>
        <taxon>Omphalotaceae</taxon>
        <taxon>Marasmiellus</taxon>
    </lineage>
</organism>